<dbReference type="PROSITE" id="PS50022">
    <property type="entry name" value="FA58C_3"/>
    <property type="match status" value="1"/>
</dbReference>
<dbReference type="InterPro" id="IPR000421">
    <property type="entry name" value="FA58C"/>
</dbReference>
<organism evidence="2 3">
    <name type="scientific">Owenia fusiformis</name>
    <name type="common">Polychaete worm</name>
    <dbReference type="NCBI Taxonomy" id="6347"/>
    <lineage>
        <taxon>Eukaryota</taxon>
        <taxon>Metazoa</taxon>
        <taxon>Spiralia</taxon>
        <taxon>Lophotrochozoa</taxon>
        <taxon>Annelida</taxon>
        <taxon>Polychaeta</taxon>
        <taxon>Sedentaria</taxon>
        <taxon>Canalipalpata</taxon>
        <taxon>Sabellida</taxon>
        <taxon>Oweniida</taxon>
        <taxon>Oweniidae</taxon>
        <taxon>Owenia</taxon>
    </lineage>
</organism>
<dbReference type="OrthoDB" id="26719at2759"/>
<dbReference type="PANTHER" id="PTHR24543">
    <property type="entry name" value="MULTICOPPER OXIDASE-RELATED"/>
    <property type="match status" value="1"/>
</dbReference>
<feature type="domain" description="F5/8 type C" evidence="1">
    <location>
        <begin position="64"/>
        <end position="181"/>
    </location>
</feature>
<gene>
    <name evidence="2" type="ORF">OFUS_LOCUS3488</name>
</gene>
<dbReference type="Proteomes" id="UP000749559">
    <property type="component" value="Unassembled WGS sequence"/>
</dbReference>
<evidence type="ECO:0000259" key="1">
    <source>
        <dbReference type="PROSITE" id="PS50022"/>
    </source>
</evidence>
<feature type="non-terminal residue" evidence="2">
    <location>
        <position position="1"/>
    </location>
</feature>
<dbReference type="EMBL" id="CAIIXF020000002">
    <property type="protein sequence ID" value="CAH1776303.1"/>
    <property type="molecule type" value="Genomic_DNA"/>
</dbReference>
<proteinExistence type="predicted"/>
<dbReference type="InterPro" id="IPR008979">
    <property type="entry name" value="Galactose-bd-like_sf"/>
</dbReference>
<dbReference type="Gene3D" id="2.60.120.260">
    <property type="entry name" value="Galactose-binding domain-like"/>
    <property type="match status" value="1"/>
</dbReference>
<reference evidence="2" key="1">
    <citation type="submission" date="2022-03" db="EMBL/GenBank/DDBJ databases">
        <authorList>
            <person name="Martin C."/>
        </authorList>
    </citation>
    <scope>NUCLEOTIDE SEQUENCE</scope>
</reference>
<evidence type="ECO:0000313" key="2">
    <source>
        <dbReference type="EMBL" id="CAH1776303.1"/>
    </source>
</evidence>
<evidence type="ECO:0000313" key="3">
    <source>
        <dbReference type="Proteomes" id="UP000749559"/>
    </source>
</evidence>
<name>A0A8S4N589_OWEFU</name>
<dbReference type="AlphaFoldDB" id="A0A8S4N589"/>
<dbReference type="PANTHER" id="PTHR24543:SF325">
    <property type="entry name" value="F5_8 TYPE C DOMAIN-CONTAINING PROTEIN"/>
    <property type="match status" value="1"/>
</dbReference>
<accession>A0A8S4N589</accession>
<dbReference type="SUPFAM" id="SSF49785">
    <property type="entry name" value="Galactose-binding domain-like"/>
    <property type="match status" value="1"/>
</dbReference>
<keyword evidence="3" id="KW-1185">Reference proteome</keyword>
<protein>
    <recommendedName>
        <fullName evidence="1">F5/8 type C domain-containing protein</fullName>
    </recommendedName>
</protein>
<comment type="caution">
    <text evidence="2">The sequence shown here is derived from an EMBL/GenBank/DDBJ whole genome shotgun (WGS) entry which is preliminary data.</text>
</comment>
<dbReference type="Pfam" id="PF00754">
    <property type="entry name" value="F5_F8_type_C"/>
    <property type="match status" value="1"/>
</dbReference>
<sequence length="204" mass="22595">DRICNSFNIRRDVKVCELNGENSGLIVKSNLSDHFCLGPDSSACIKNPTTILDEQSTTPMPGICTHMLISGDIYYVKDENITASGARDNDHLPEKSRLDSSGVWSPSANDVNQWIQADLGEVMIVTEVVTQGRQDSNEMVSSYKLLYGETDDNLEEYGQILPGGTDINDRIANLIEPPVLASSMSSDALNRIKMQFCYRCHKCK</sequence>